<comment type="similarity">
    <text evidence="1">Belongs to the CENP-X/MHF2 family.</text>
</comment>
<organism evidence="6">
    <name type="scientific">Ursus maritimus</name>
    <name type="common">Polar bear</name>
    <name type="synonym">Thalarctos maritimus</name>
    <dbReference type="NCBI Taxonomy" id="29073"/>
    <lineage>
        <taxon>Eukaryota</taxon>
        <taxon>Metazoa</taxon>
        <taxon>Chordata</taxon>
        <taxon>Craniata</taxon>
        <taxon>Vertebrata</taxon>
        <taxon>Euteleostomi</taxon>
        <taxon>Mammalia</taxon>
        <taxon>Eutheria</taxon>
        <taxon>Laurasiatheria</taxon>
        <taxon>Carnivora</taxon>
        <taxon>Caniformia</taxon>
        <taxon>Ursidae</taxon>
        <taxon>Ursus</taxon>
    </lineage>
</organism>
<accession>A0A452UNK8</accession>
<dbReference type="GO" id="GO:0006281">
    <property type="term" value="P:DNA repair"/>
    <property type="evidence" value="ECO:0007669"/>
    <property type="project" value="UniProtKB-KW"/>
</dbReference>
<feature type="region of interest" description="Disordered" evidence="5">
    <location>
        <begin position="1"/>
        <end position="25"/>
    </location>
</feature>
<dbReference type="OMA" id="DCTPGSD"/>
<dbReference type="GO" id="GO:0003677">
    <property type="term" value="F:DNA binding"/>
    <property type="evidence" value="ECO:0007669"/>
    <property type="project" value="UniProtKB-KW"/>
</dbReference>
<name>A0A452UNK8_URSMA</name>
<keyword evidence="2" id="KW-0227">DNA damage</keyword>
<dbReference type="GO" id="GO:0051382">
    <property type="term" value="P:kinetochore assembly"/>
    <property type="evidence" value="ECO:0007669"/>
    <property type="project" value="InterPro"/>
</dbReference>
<evidence type="ECO:0000256" key="3">
    <source>
        <dbReference type="ARBA" id="ARBA00023125"/>
    </source>
</evidence>
<evidence type="ECO:0000313" key="6">
    <source>
        <dbReference type="Ensembl" id="ENSUMAP00000022480"/>
    </source>
</evidence>
<dbReference type="GeneTree" id="ENSGT00970000195292"/>
<evidence type="ECO:0000256" key="4">
    <source>
        <dbReference type="ARBA" id="ARBA00023204"/>
    </source>
</evidence>
<evidence type="ECO:0000256" key="1">
    <source>
        <dbReference type="ARBA" id="ARBA00009359"/>
    </source>
</evidence>
<proteinExistence type="inferred from homology"/>
<evidence type="ECO:0000256" key="5">
    <source>
        <dbReference type="SAM" id="MobiDB-lite"/>
    </source>
</evidence>
<dbReference type="Gene3D" id="6.10.130.30">
    <property type="match status" value="1"/>
</dbReference>
<reference evidence="6" key="1">
    <citation type="submission" date="2019-03" db="UniProtKB">
        <authorList>
            <consortium name="Ensembl"/>
        </authorList>
    </citation>
    <scope>IDENTIFICATION</scope>
</reference>
<dbReference type="Gene3D" id="1.20.5.4980">
    <property type="match status" value="1"/>
</dbReference>
<keyword evidence="3" id="KW-0238">DNA-binding</keyword>
<protein>
    <submittedName>
        <fullName evidence="6">Uncharacterized protein</fullName>
    </submittedName>
</protein>
<sequence>MRNSAPRGSVAGRVQGRGLTRPPAPQDLVSKLLQLHFTDGKTKGSRHPHPASPTSLSSYVVAETAVRSIRQAQAEDLALVDVDQLEKVLPQLPTLEFPDCTPGSDVVGKSQGQAV</sequence>
<dbReference type="Pfam" id="PF09415">
    <property type="entry name" value="CENP-X"/>
    <property type="match status" value="1"/>
</dbReference>
<dbReference type="Ensembl" id="ENSUMAT00000026642.1">
    <property type="protein sequence ID" value="ENSUMAP00000022480.1"/>
    <property type="gene ID" value="ENSUMAG00000016443.1"/>
</dbReference>
<dbReference type="CDD" id="cd22921">
    <property type="entry name" value="HFD_CENP-X"/>
    <property type="match status" value="1"/>
</dbReference>
<keyword evidence="4" id="KW-0234">DNA repair</keyword>
<evidence type="ECO:0000256" key="2">
    <source>
        <dbReference type="ARBA" id="ARBA00022763"/>
    </source>
</evidence>
<dbReference type="AlphaFoldDB" id="A0A452UNK8"/>
<dbReference type="InterPro" id="IPR018552">
    <property type="entry name" value="CENP-X"/>
</dbReference>